<accession>A0ABZ0MQE2</accession>
<evidence type="ECO:0000313" key="1">
    <source>
        <dbReference type="EMBL" id="WOZ77712.1"/>
    </source>
</evidence>
<dbReference type="Proteomes" id="UP001302368">
    <property type="component" value="Chromosome"/>
</dbReference>
<dbReference type="RefSeq" id="WP_305734754.1">
    <property type="nucleotide sequence ID" value="NZ_CP137744.1"/>
</dbReference>
<sequence>MNWDELEEKCFQAAFDAIKKLLTEYSTENFYAFSLYTDSSAMTVSLSANSEERLHSILDAEKDKSRETQSYYKWATSEWAYEGFCAENFSDISKALRESPDRANFLQFKNKLVQALINALKKIKLSELAPALNDSVLFVSITDDDDAERTENISAGLINDKSISSYFLSRYD</sequence>
<protein>
    <submittedName>
        <fullName evidence="1">DUF4303 domain-containing protein</fullName>
    </submittedName>
</protein>
<evidence type="ECO:0000313" key="2">
    <source>
        <dbReference type="Proteomes" id="UP001302368"/>
    </source>
</evidence>
<organism evidence="1 2">
    <name type="scientific">Kosakonia sacchari</name>
    <dbReference type="NCBI Taxonomy" id="1158459"/>
    <lineage>
        <taxon>Bacteria</taxon>
        <taxon>Pseudomonadati</taxon>
        <taxon>Pseudomonadota</taxon>
        <taxon>Gammaproteobacteria</taxon>
        <taxon>Enterobacterales</taxon>
        <taxon>Enterobacteriaceae</taxon>
        <taxon>Kosakonia</taxon>
    </lineage>
</organism>
<dbReference type="Pfam" id="PF14136">
    <property type="entry name" value="DUF4303"/>
    <property type="match status" value="1"/>
</dbReference>
<dbReference type="EMBL" id="CP137744">
    <property type="protein sequence ID" value="WOZ77712.1"/>
    <property type="molecule type" value="Genomic_DNA"/>
</dbReference>
<gene>
    <name evidence="1" type="ORF">Q8Y70_01170</name>
</gene>
<dbReference type="InterPro" id="IPR025409">
    <property type="entry name" value="DUF4303"/>
</dbReference>
<keyword evidence="2" id="KW-1185">Reference proteome</keyword>
<reference evidence="1 2" key="1">
    <citation type="submission" date="2023-10" db="EMBL/GenBank/DDBJ databases">
        <title>Genome sequencing of the isolated polysaccharide-producing bacterium Kosakonia sacchari KS2022.</title>
        <authorList>
            <person name="Yi X."/>
        </authorList>
    </citation>
    <scope>NUCLEOTIDE SEQUENCE [LARGE SCALE GENOMIC DNA]</scope>
    <source>
        <strain evidence="1 2">KS2022</strain>
    </source>
</reference>
<name>A0ABZ0MQE2_9ENTR</name>
<proteinExistence type="predicted"/>